<reference evidence="2" key="1">
    <citation type="submission" date="2019-08" db="EMBL/GenBank/DDBJ databases">
        <title>Limnoglobus roseus gen. nov., sp. nov., a novel freshwater planctomycete with a giant genome from the family Gemmataceae.</title>
        <authorList>
            <person name="Kulichevskaya I.S."/>
            <person name="Naumoff D.G."/>
            <person name="Miroshnikov K."/>
            <person name="Ivanova A."/>
            <person name="Philippov D.A."/>
            <person name="Hakobyan A."/>
            <person name="Rijpstra I.C."/>
            <person name="Sinninghe Damste J.S."/>
            <person name="Liesack W."/>
            <person name="Dedysh S.N."/>
        </authorList>
    </citation>
    <scope>NUCLEOTIDE SEQUENCE [LARGE SCALE GENOMIC DNA]</scope>
    <source>
        <strain evidence="2">PX52</strain>
    </source>
</reference>
<dbReference type="RefSeq" id="WP_149113234.1">
    <property type="nucleotide sequence ID" value="NZ_CP042425.1"/>
</dbReference>
<sequence>MQDIIYLLICFGGVFLLTQVFGKKRNAVVRTAGGILDRVLIWWSDKDPLTVRDLLNGGIAIFGRTGSGKTSSSGKCLARGIVGLPGTGGLILAAKPEDIDDWKAIFAEAGRSRDLLVFGGTDLRCNFLDYIRQMGWDAREMAKMLMVIGEGLNSNDSKGGEDSDFWEKQQFRMIYFACLTVQLAYGKVSATNLQKFVSGAARTAAQVGDAAWSKTFHPETIRLALNNVKTQRDKHDLEQATEYNLRELPALADRTRSSIETGVFGILHVYCTGAVHDLVSTTTNCSPDDTLRGKFILVNLAPSDTGDLGLFVGGGFKYLTQRLILKRKAEGNDPPHVIWADEAQTRVTSYDSHYLAQCRSHRGCMIYLSQSIHSYYSALGGEKGKHQADALLTNFAAGKVFHALGDVQTAEWAAGMIGKSLQTFVGGSMAPQEEPWGELMGNSKYTGSYSQHYEQILQPNTFLNGLRTGGEENGLICDCIVIRSGKAFASGDNWLLTYFSQK</sequence>
<dbReference type="KEGG" id="lrs:PX52LOC_05814"/>
<dbReference type="OrthoDB" id="248502at2"/>
<proteinExistence type="predicted"/>
<dbReference type="InterPro" id="IPR027417">
    <property type="entry name" value="P-loop_NTPase"/>
</dbReference>
<dbReference type="AlphaFoldDB" id="A0A5C1AJC4"/>
<dbReference type="SUPFAM" id="SSF52540">
    <property type="entry name" value="P-loop containing nucleoside triphosphate hydrolases"/>
    <property type="match status" value="1"/>
</dbReference>
<evidence type="ECO:0000313" key="1">
    <source>
        <dbReference type="EMBL" id="QEL18775.1"/>
    </source>
</evidence>
<name>A0A5C1AJC4_9BACT</name>
<keyword evidence="2" id="KW-1185">Reference proteome</keyword>
<evidence type="ECO:0000313" key="2">
    <source>
        <dbReference type="Proteomes" id="UP000324974"/>
    </source>
</evidence>
<gene>
    <name evidence="1" type="ORF">PX52LOC_05814</name>
</gene>
<protein>
    <recommendedName>
        <fullName evidence="3">TraD/TraG TraM recognition site domain-containing protein</fullName>
    </recommendedName>
</protein>
<dbReference type="EMBL" id="CP042425">
    <property type="protein sequence ID" value="QEL18775.1"/>
    <property type="molecule type" value="Genomic_DNA"/>
</dbReference>
<accession>A0A5C1AJC4</accession>
<dbReference type="Gene3D" id="3.40.50.300">
    <property type="entry name" value="P-loop containing nucleotide triphosphate hydrolases"/>
    <property type="match status" value="1"/>
</dbReference>
<organism evidence="1 2">
    <name type="scientific">Limnoglobus roseus</name>
    <dbReference type="NCBI Taxonomy" id="2598579"/>
    <lineage>
        <taxon>Bacteria</taxon>
        <taxon>Pseudomonadati</taxon>
        <taxon>Planctomycetota</taxon>
        <taxon>Planctomycetia</taxon>
        <taxon>Gemmatales</taxon>
        <taxon>Gemmataceae</taxon>
        <taxon>Limnoglobus</taxon>
    </lineage>
</organism>
<evidence type="ECO:0008006" key="3">
    <source>
        <dbReference type="Google" id="ProtNLM"/>
    </source>
</evidence>
<dbReference type="Proteomes" id="UP000324974">
    <property type="component" value="Chromosome"/>
</dbReference>